<dbReference type="GO" id="GO:0003677">
    <property type="term" value="F:DNA binding"/>
    <property type="evidence" value="ECO:0007669"/>
    <property type="project" value="InterPro"/>
</dbReference>
<dbReference type="Proteomes" id="UP000291084">
    <property type="component" value="Chromosome 6"/>
</dbReference>
<reference evidence="7 8" key="1">
    <citation type="journal article" date="2015" name="Sci. Rep.">
        <title>The power of single molecule real-time sequencing technology in the de novo assembly of a eukaryotic genome.</title>
        <authorList>
            <person name="Sakai H."/>
            <person name="Naito K."/>
            <person name="Ogiso-Tanaka E."/>
            <person name="Takahashi Y."/>
            <person name="Iseki K."/>
            <person name="Muto C."/>
            <person name="Satou K."/>
            <person name="Teruya K."/>
            <person name="Shiroma A."/>
            <person name="Shimoji M."/>
            <person name="Hirano T."/>
            <person name="Itoh T."/>
            <person name="Kaga A."/>
            <person name="Tomooka N."/>
        </authorList>
    </citation>
    <scope>NUCLEOTIDE SEQUENCE [LARGE SCALE GENOMIC DNA]</scope>
    <source>
        <strain evidence="8">cv. Shumari</strain>
    </source>
</reference>
<dbReference type="PANTHER" id="PTHR46951">
    <property type="entry name" value="BED-TYPE DOMAIN-CONTAINING PROTEIN"/>
    <property type="match status" value="1"/>
</dbReference>
<dbReference type="PANTHER" id="PTHR46951:SF2">
    <property type="entry name" value="BED-TYPE DOMAIN-CONTAINING PROTEIN"/>
    <property type="match status" value="1"/>
</dbReference>
<dbReference type="AlphaFoldDB" id="A0A0S3SB98"/>
<dbReference type="GO" id="GO:0008270">
    <property type="term" value="F:zinc ion binding"/>
    <property type="evidence" value="ECO:0007669"/>
    <property type="project" value="UniProtKB-KW"/>
</dbReference>
<accession>A0A0S3SB98</accession>
<keyword evidence="2 4" id="KW-0863">Zinc-finger</keyword>
<evidence type="ECO:0000256" key="1">
    <source>
        <dbReference type="ARBA" id="ARBA00022723"/>
    </source>
</evidence>
<evidence type="ECO:0000259" key="6">
    <source>
        <dbReference type="PROSITE" id="PS50808"/>
    </source>
</evidence>
<evidence type="ECO:0000313" key="7">
    <source>
        <dbReference type="EMBL" id="BAT90071.1"/>
    </source>
</evidence>
<dbReference type="OrthoDB" id="1435350at2759"/>
<keyword evidence="1" id="KW-0479">Metal-binding</keyword>
<name>A0A0S3SB98_PHAAN</name>
<keyword evidence="8" id="KW-1185">Reference proteome</keyword>
<dbReference type="Pfam" id="PF02892">
    <property type="entry name" value="zf-BED"/>
    <property type="match status" value="1"/>
</dbReference>
<dbReference type="PROSITE" id="PS50808">
    <property type="entry name" value="ZF_BED"/>
    <property type="match status" value="1"/>
</dbReference>
<evidence type="ECO:0000256" key="5">
    <source>
        <dbReference type="SAM" id="MobiDB-lite"/>
    </source>
</evidence>
<evidence type="ECO:0000313" key="8">
    <source>
        <dbReference type="Proteomes" id="UP000291084"/>
    </source>
</evidence>
<organism evidence="7 8">
    <name type="scientific">Vigna angularis var. angularis</name>
    <dbReference type="NCBI Taxonomy" id="157739"/>
    <lineage>
        <taxon>Eukaryota</taxon>
        <taxon>Viridiplantae</taxon>
        <taxon>Streptophyta</taxon>
        <taxon>Embryophyta</taxon>
        <taxon>Tracheophyta</taxon>
        <taxon>Spermatophyta</taxon>
        <taxon>Magnoliopsida</taxon>
        <taxon>eudicotyledons</taxon>
        <taxon>Gunneridae</taxon>
        <taxon>Pentapetalae</taxon>
        <taxon>rosids</taxon>
        <taxon>fabids</taxon>
        <taxon>Fabales</taxon>
        <taxon>Fabaceae</taxon>
        <taxon>Papilionoideae</taxon>
        <taxon>50 kb inversion clade</taxon>
        <taxon>NPAAA clade</taxon>
        <taxon>indigoferoid/millettioid clade</taxon>
        <taxon>Phaseoleae</taxon>
        <taxon>Vigna</taxon>
    </lineage>
</organism>
<feature type="region of interest" description="Disordered" evidence="5">
    <location>
        <begin position="1"/>
        <end position="32"/>
    </location>
</feature>
<sequence length="90" mass="9694">MSGNASNSGEVNPSVSSSVSRSKNAIGNRSDIGWKYGFDVNGNGRKVKCNYCSKIVSGGIFRFKHHLAGTREDSEPCASVPDEIKNLMIK</sequence>
<keyword evidence="3" id="KW-0862">Zinc</keyword>
<gene>
    <name evidence="7" type="primary">Vigan.06G124300</name>
    <name evidence="7" type="ORF">VIGAN_06124300</name>
</gene>
<evidence type="ECO:0000256" key="3">
    <source>
        <dbReference type="ARBA" id="ARBA00022833"/>
    </source>
</evidence>
<evidence type="ECO:0000256" key="4">
    <source>
        <dbReference type="PROSITE-ProRule" id="PRU00027"/>
    </source>
</evidence>
<proteinExistence type="predicted"/>
<feature type="domain" description="BED-type" evidence="6">
    <location>
        <begin position="28"/>
        <end position="84"/>
    </location>
</feature>
<dbReference type="InterPro" id="IPR003656">
    <property type="entry name" value="Znf_BED"/>
</dbReference>
<evidence type="ECO:0000256" key="2">
    <source>
        <dbReference type="ARBA" id="ARBA00022771"/>
    </source>
</evidence>
<feature type="non-terminal residue" evidence="7">
    <location>
        <position position="90"/>
    </location>
</feature>
<dbReference type="EMBL" id="AP015039">
    <property type="protein sequence ID" value="BAT90071.1"/>
    <property type="molecule type" value="Genomic_DNA"/>
</dbReference>
<feature type="compositionally biased region" description="Low complexity" evidence="5">
    <location>
        <begin position="1"/>
        <end position="24"/>
    </location>
</feature>
<protein>
    <recommendedName>
        <fullName evidence="6">BED-type domain-containing protein</fullName>
    </recommendedName>
</protein>